<keyword evidence="3 9" id="KW-0812">Transmembrane</keyword>
<evidence type="ECO:0000256" key="3">
    <source>
        <dbReference type="ARBA" id="ARBA00022692"/>
    </source>
</evidence>
<evidence type="ECO:0000256" key="5">
    <source>
        <dbReference type="ARBA" id="ARBA00023136"/>
    </source>
</evidence>
<dbReference type="Proteomes" id="UP001321473">
    <property type="component" value="Unassembled WGS sequence"/>
</dbReference>
<sequence length="289" mass="32868">MVVLMNAFTGHMKATMMLIPEPERIDSVKDVSRSPDLRPFVWKGGAYEDLLKNAHGVEVYRVVWAMTVARDGLRDMGQLYDEENLCQVLEGKAVLMSDHTSQQYHMSRTCRLRLAPGSYYFGEESSYPTKLAMAMRKGVHPGLLRLIDQRVNWLGESGIIQAWIEAELGDWQSCLSGSHEETYSALSLFEVQSVFLMFLLTAALSLLVFCAEMLIGGSSVKIERRHRMRRTKIFVTRPPASEAQSTFRTLKAWGRKTEVIVWSQASGLHEHSRGEKHEPSRLFKRNADN</sequence>
<evidence type="ECO:0000256" key="1">
    <source>
        <dbReference type="ARBA" id="ARBA00004651"/>
    </source>
</evidence>
<comment type="caution">
    <text evidence="10">The sequence shown here is derived from an EMBL/GenBank/DDBJ whole genome shotgun (WGS) entry which is preliminary data.</text>
</comment>
<keyword evidence="6" id="KW-0675">Receptor</keyword>
<feature type="transmembrane region" description="Helical" evidence="9">
    <location>
        <begin position="194"/>
        <end position="220"/>
    </location>
</feature>
<dbReference type="Gene3D" id="3.40.190.10">
    <property type="entry name" value="Periplasmic binding protein-like II"/>
    <property type="match status" value="1"/>
</dbReference>
<dbReference type="EMBL" id="JARKHS020026536">
    <property type="protein sequence ID" value="KAK8766258.1"/>
    <property type="molecule type" value="Genomic_DNA"/>
</dbReference>
<gene>
    <name evidence="10" type="ORF">V5799_006960</name>
</gene>
<dbReference type="InterPro" id="IPR052192">
    <property type="entry name" value="Insect_Ionotropic_Sensory_Rcpt"/>
</dbReference>
<evidence type="ECO:0000313" key="11">
    <source>
        <dbReference type="Proteomes" id="UP001321473"/>
    </source>
</evidence>
<dbReference type="AlphaFoldDB" id="A0AAQ4DUW8"/>
<evidence type="ECO:0000256" key="2">
    <source>
        <dbReference type="ARBA" id="ARBA00022475"/>
    </source>
</evidence>
<accession>A0AAQ4DUW8</accession>
<dbReference type="GO" id="GO:0005886">
    <property type="term" value="C:plasma membrane"/>
    <property type="evidence" value="ECO:0007669"/>
    <property type="project" value="UniProtKB-SubCell"/>
</dbReference>
<keyword evidence="7" id="KW-0325">Glycoprotein</keyword>
<keyword evidence="5 9" id="KW-0472">Membrane</keyword>
<name>A0AAQ4DUW8_AMBAM</name>
<evidence type="ECO:0000256" key="4">
    <source>
        <dbReference type="ARBA" id="ARBA00022989"/>
    </source>
</evidence>
<dbReference type="PANTHER" id="PTHR42643">
    <property type="entry name" value="IONOTROPIC RECEPTOR 20A-RELATED"/>
    <property type="match status" value="1"/>
</dbReference>
<protein>
    <submittedName>
        <fullName evidence="10">Uncharacterized protein</fullName>
    </submittedName>
</protein>
<evidence type="ECO:0000313" key="10">
    <source>
        <dbReference type="EMBL" id="KAK8766258.1"/>
    </source>
</evidence>
<evidence type="ECO:0000256" key="8">
    <source>
        <dbReference type="SAM" id="MobiDB-lite"/>
    </source>
</evidence>
<feature type="region of interest" description="Disordered" evidence="8">
    <location>
        <begin position="270"/>
        <end position="289"/>
    </location>
</feature>
<evidence type="ECO:0000256" key="6">
    <source>
        <dbReference type="ARBA" id="ARBA00023170"/>
    </source>
</evidence>
<keyword evidence="11" id="KW-1185">Reference proteome</keyword>
<keyword evidence="2" id="KW-1003">Cell membrane</keyword>
<keyword evidence="4 9" id="KW-1133">Transmembrane helix</keyword>
<dbReference type="PANTHER" id="PTHR42643:SF38">
    <property type="entry name" value="IONOTROPIC RECEPTOR 100A"/>
    <property type="match status" value="1"/>
</dbReference>
<evidence type="ECO:0000256" key="7">
    <source>
        <dbReference type="ARBA" id="ARBA00023180"/>
    </source>
</evidence>
<dbReference type="SUPFAM" id="SSF53850">
    <property type="entry name" value="Periplasmic binding protein-like II"/>
    <property type="match status" value="1"/>
</dbReference>
<organism evidence="10 11">
    <name type="scientific">Amblyomma americanum</name>
    <name type="common">Lone star tick</name>
    <dbReference type="NCBI Taxonomy" id="6943"/>
    <lineage>
        <taxon>Eukaryota</taxon>
        <taxon>Metazoa</taxon>
        <taxon>Ecdysozoa</taxon>
        <taxon>Arthropoda</taxon>
        <taxon>Chelicerata</taxon>
        <taxon>Arachnida</taxon>
        <taxon>Acari</taxon>
        <taxon>Parasitiformes</taxon>
        <taxon>Ixodida</taxon>
        <taxon>Ixodoidea</taxon>
        <taxon>Ixodidae</taxon>
        <taxon>Amblyomminae</taxon>
        <taxon>Amblyomma</taxon>
    </lineage>
</organism>
<reference evidence="10 11" key="1">
    <citation type="journal article" date="2023" name="Arcadia Sci">
        <title>De novo assembly of a long-read Amblyomma americanum tick genome.</title>
        <authorList>
            <person name="Chou S."/>
            <person name="Poskanzer K.E."/>
            <person name="Rollins M."/>
            <person name="Thuy-Boun P.S."/>
        </authorList>
    </citation>
    <scope>NUCLEOTIDE SEQUENCE [LARGE SCALE GENOMIC DNA]</scope>
    <source>
        <strain evidence="10">F_SG_1</strain>
        <tissue evidence="10">Salivary glands</tissue>
    </source>
</reference>
<proteinExistence type="predicted"/>
<evidence type="ECO:0000256" key="9">
    <source>
        <dbReference type="SAM" id="Phobius"/>
    </source>
</evidence>
<comment type="subcellular location">
    <subcellularLocation>
        <location evidence="1">Cell membrane</location>
        <topology evidence="1">Multi-pass membrane protein</topology>
    </subcellularLocation>
</comment>